<name>A0A844XS04_9SPHN</name>
<organism evidence="3 4">
    <name type="scientific">Qipengyuania vulgaris</name>
    <dbReference type="NCBI Taxonomy" id="291985"/>
    <lineage>
        <taxon>Bacteria</taxon>
        <taxon>Pseudomonadati</taxon>
        <taxon>Pseudomonadota</taxon>
        <taxon>Alphaproteobacteria</taxon>
        <taxon>Sphingomonadales</taxon>
        <taxon>Erythrobacteraceae</taxon>
        <taxon>Qipengyuania</taxon>
    </lineage>
</organism>
<keyword evidence="1" id="KW-0175">Coiled coil</keyword>
<feature type="coiled-coil region" evidence="1">
    <location>
        <begin position="78"/>
        <end position="140"/>
    </location>
</feature>
<keyword evidence="4" id="KW-1185">Reference proteome</keyword>
<protein>
    <submittedName>
        <fullName evidence="3">Uncharacterized protein</fullName>
    </submittedName>
</protein>
<reference evidence="3 4" key="1">
    <citation type="submission" date="2019-12" db="EMBL/GenBank/DDBJ databases">
        <title>Genomic-based taxomic classification of the family Erythrobacteraceae.</title>
        <authorList>
            <person name="Xu L."/>
        </authorList>
    </citation>
    <scope>NUCLEOTIDE SEQUENCE [LARGE SCALE GENOMIC DNA]</scope>
    <source>
        <strain evidence="3 4">DSM 17792</strain>
    </source>
</reference>
<gene>
    <name evidence="3" type="ORF">GRI69_08000</name>
</gene>
<comment type="caution">
    <text evidence="3">The sequence shown here is derived from an EMBL/GenBank/DDBJ whole genome shotgun (WGS) entry which is preliminary data.</text>
</comment>
<feature type="transmembrane region" description="Helical" evidence="2">
    <location>
        <begin position="12"/>
        <end position="33"/>
    </location>
</feature>
<dbReference type="Proteomes" id="UP000448199">
    <property type="component" value="Unassembled WGS sequence"/>
</dbReference>
<evidence type="ECO:0000313" key="3">
    <source>
        <dbReference type="EMBL" id="MXO48194.1"/>
    </source>
</evidence>
<dbReference type="OrthoDB" id="186343at2"/>
<feature type="transmembrane region" description="Helical" evidence="2">
    <location>
        <begin position="265"/>
        <end position="291"/>
    </location>
</feature>
<keyword evidence="2" id="KW-1133">Transmembrane helix</keyword>
<sequence length="547" mass="60916">MKAVFGWLGRTGLLYLVLCLAFAFYILAWPRIVPQLGSESLRQDTMSVTQIRETIGREREQLQSALVQREAAIREMGVAAIDRRLAQARSQKDEVQREIEDSNGFLDAVRPSRILALQRAKLQEAALEAEIDALEAARQEKLTGSLVNRAEAEFGRYPRIPTANAVRVSFRLCANAETDLKEFERRSMLDQTTREILLRERELLEANRDRRCEAAESRQTLRNAGLAASQQLARARRAYEGAREWRMGALPDTTRGMSETSLREVLVAAAWALLGILLLPYLIRTFLYYLVAPFAQRRRAIRIAVPGTNSVAGKAPQEQSRASIPVRLEAGQELLVRQGFLQSSPAEAKLRTRALLDWKAPLASFASGMAMLTRVRGSDTTTVISADDDPFAEVTAIELPEGAAMVLQPRALAAVVQPQERPLRITSHWRLFSLNAWLTQQLRFLVFHGPARLVIKGGRGVRVEPVDSGRRFGQDQLAGFSADLSYSVARNETFVPYLLGREPLLRDRVEGGAGVLVLEEAPYAGRRKGLRGGLEGLFDAFLKAFGI</sequence>
<accession>A0A844XS04</accession>
<keyword evidence="2" id="KW-0472">Membrane</keyword>
<evidence type="ECO:0000313" key="4">
    <source>
        <dbReference type="Proteomes" id="UP000448199"/>
    </source>
</evidence>
<evidence type="ECO:0000256" key="2">
    <source>
        <dbReference type="SAM" id="Phobius"/>
    </source>
</evidence>
<dbReference type="EMBL" id="WTYC01000003">
    <property type="protein sequence ID" value="MXO48194.1"/>
    <property type="molecule type" value="Genomic_DNA"/>
</dbReference>
<evidence type="ECO:0000256" key="1">
    <source>
        <dbReference type="SAM" id="Coils"/>
    </source>
</evidence>
<dbReference type="RefSeq" id="WP_160727736.1">
    <property type="nucleotide sequence ID" value="NZ_WTYC01000003.1"/>
</dbReference>
<keyword evidence="2" id="KW-0812">Transmembrane</keyword>
<proteinExistence type="predicted"/>
<dbReference type="AlphaFoldDB" id="A0A844XS04"/>